<gene>
    <name evidence="2" type="primary">LOC113500180</name>
</gene>
<dbReference type="GeneID" id="113500180"/>
<evidence type="ECO:0000313" key="2">
    <source>
        <dbReference type="RefSeq" id="XP_026736693.1"/>
    </source>
</evidence>
<dbReference type="Proteomes" id="UP000322000">
    <property type="component" value="Chromosome 1"/>
</dbReference>
<organism evidence="1 2">
    <name type="scientific">Trichoplusia ni</name>
    <name type="common">Cabbage looper</name>
    <dbReference type="NCBI Taxonomy" id="7111"/>
    <lineage>
        <taxon>Eukaryota</taxon>
        <taxon>Metazoa</taxon>
        <taxon>Ecdysozoa</taxon>
        <taxon>Arthropoda</taxon>
        <taxon>Hexapoda</taxon>
        <taxon>Insecta</taxon>
        <taxon>Pterygota</taxon>
        <taxon>Neoptera</taxon>
        <taxon>Endopterygota</taxon>
        <taxon>Lepidoptera</taxon>
        <taxon>Glossata</taxon>
        <taxon>Ditrysia</taxon>
        <taxon>Noctuoidea</taxon>
        <taxon>Noctuidae</taxon>
        <taxon>Plusiinae</taxon>
        <taxon>Trichoplusia</taxon>
    </lineage>
</organism>
<accession>A0A7E5W7P6</accession>
<dbReference type="InParanoid" id="A0A7E5W7P6"/>
<evidence type="ECO:0000313" key="1">
    <source>
        <dbReference type="Proteomes" id="UP000322000"/>
    </source>
</evidence>
<dbReference type="KEGG" id="tnl:113500180"/>
<name>A0A7E5W7P6_TRINI</name>
<keyword evidence="1" id="KW-1185">Reference proteome</keyword>
<sequence>MISHVYGTDFQEVNETDFSRRGLLHLPSQNSFGVDDQLPSMTAWSLGYNADEVQPAPYVENHSTLPQQELTDRVWSDAGNHARLPEIPPVENTMPYNVPLLDFTSSVPPPIHMPPQSSHVWVPQAPPPVAPMPTTTQQLPACRPRVRNFFFSLKYDLDQPRIRSLNI</sequence>
<dbReference type="AlphaFoldDB" id="A0A7E5W7P6"/>
<reference evidence="2" key="1">
    <citation type="submission" date="2025-08" db="UniProtKB">
        <authorList>
            <consortium name="RefSeq"/>
        </authorList>
    </citation>
    <scope>IDENTIFICATION</scope>
</reference>
<protein>
    <submittedName>
        <fullName evidence="2">Uncharacterized protein LOC113500180</fullName>
    </submittedName>
</protein>
<dbReference type="RefSeq" id="XP_026736693.1">
    <property type="nucleotide sequence ID" value="XM_026880892.1"/>
</dbReference>
<proteinExistence type="predicted"/>